<keyword evidence="2" id="KW-1185">Reference proteome</keyword>
<comment type="caution">
    <text evidence="1">The sequence shown here is derived from an EMBL/GenBank/DDBJ whole genome shotgun (WGS) entry which is preliminary data.</text>
</comment>
<accession>A0ABD0LAF4</accession>
<gene>
    <name evidence="1" type="ORF">BaRGS_00012517</name>
</gene>
<name>A0ABD0LAF4_9CAEN</name>
<organism evidence="1 2">
    <name type="scientific">Batillaria attramentaria</name>
    <dbReference type="NCBI Taxonomy" id="370345"/>
    <lineage>
        <taxon>Eukaryota</taxon>
        <taxon>Metazoa</taxon>
        <taxon>Spiralia</taxon>
        <taxon>Lophotrochozoa</taxon>
        <taxon>Mollusca</taxon>
        <taxon>Gastropoda</taxon>
        <taxon>Caenogastropoda</taxon>
        <taxon>Sorbeoconcha</taxon>
        <taxon>Cerithioidea</taxon>
        <taxon>Batillariidae</taxon>
        <taxon>Batillaria</taxon>
    </lineage>
</organism>
<proteinExistence type="predicted"/>
<reference evidence="1 2" key="1">
    <citation type="journal article" date="2023" name="Sci. Data">
        <title>Genome assembly of the Korean intertidal mud-creeper Batillaria attramentaria.</title>
        <authorList>
            <person name="Patra A.K."/>
            <person name="Ho P.T."/>
            <person name="Jun S."/>
            <person name="Lee S.J."/>
            <person name="Kim Y."/>
            <person name="Won Y.J."/>
        </authorList>
    </citation>
    <scope>NUCLEOTIDE SEQUENCE [LARGE SCALE GENOMIC DNA]</scope>
    <source>
        <strain evidence="1">Wonlab-2016</strain>
    </source>
</reference>
<protein>
    <submittedName>
        <fullName evidence="1">Uncharacterized protein</fullName>
    </submittedName>
</protein>
<evidence type="ECO:0000313" key="2">
    <source>
        <dbReference type="Proteomes" id="UP001519460"/>
    </source>
</evidence>
<dbReference type="Proteomes" id="UP001519460">
    <property type="component" value="Unassembled WGS sequence"/>
</dbReference>
<dbReference type="EMBL" id="JACVVK020000069">
    <property type="protein sequence ID" value="KAK7496107.1"/>
    <property type="molecule type" value="Genomic_DNA"/>
</dbReference>
<dbReference type="AlphaFoldDB" id="A0ABD0LAF4"/>
<evidence type="ECO:0000313" key="1">
    <source>
        <dbReference type="EMBL" id="KAK7496107.1"/>
    </source>
</evidence>
<sequence>MNVLAQSIAAEKISGNWCVLVKENLLGTDFQHAANHIKLSKQTLRVDVLILKLRPAKSPYVFFRQGWLCFFIQACGVSVYTNRRFIGKEHNQF</sequence>